<dbReference type="CDD" id="cd02440">
    <property type="entry name" value="AdoMet_MTases"/>
    <property type="match status" value="1"/>
</dbReference>
<dbReference type="GO" id="GO:0032259">
    <property type="term" value="P:methylation"/>
    <property type="evidence" value="ECO:0007669"/>
    <property type="project" value="UniProtKB-KW"/>
</dbReference>
<accession>A0ABT7VP67</accession>
<keyword evidence="4" id="KW-1185">Reference proteome</keyword>
<proteinExistence type="predicted"/>
<feature type="transmembrane region" description="Helical" evidence="1">
    <location>
        <begin position="5"/>
        <end position="26"/>
    </location>
</feature>
<dbReference type="PANTHER" id="PTHR45277:SF1">
    <property type="entry name" value="EXPRESSED PROTEIN"/>
    <property type="match status" value="1"/>
</dbReference>
<dbReference type="InterPro" id="IPR013216">
    <property type="entry name" value="Methyltransf_11"/>
</dbReference>
<evidence type="ECO:0000313" key="3">
    <source>
        <dbReference type="EMBL" id="MDM8334529.1"/>
    </source>
</evidence>
<protein>
    <submittedName>
        <fullName evidence="3">Methyltransferase domain-containing protein</fullName>
    </submittedName>
</protein>
<dbReference type="GO" id="GO:0008168">
    <property type="term" value="F:methyltransferase activity"/>
    <property type="evidence" value="ECO:0007669"/>
    <property type="project" value="UniProtKB-KW"/>
</dbReference>
<sequence length="226" mass="24983">MRNRALNVVTILIIAVVAVISGLFAAFSTHEYWNLIWVALIIIWMAIFAHTISRGHQQILEKTLDRLNLAAADQVLAFTAGRVEDLKLVGQRLQVPGKVTGVARWQQSLPVVKQQVAAAQLSDRVKLVDSSMMNLPFANQLFDLVVVDAALHNITPAIQRGRALQEAARVLKANGTLVIIDTKFMAEYQQVLTNMGIDDLHVVKTGFNGWWGGPWITTKVLVAKRG</sequence>
<feature type="domain" description="Methyltransferase type 11" evidence="2">
    <location>
        <begin position="93"/>
        <end position="179"/>
    </location>
</feature>
<dbReference type="Pfam" id="PF08241">
    <property type="entry name" value="Methyltransf_11"/>
    <property type="match status" value="1"/>
</dbReference>
<dbReference type="PANTHER" id="PTHR45277">
    <property type="entry name" value="EXPRESSED PROTEIN"/>
    <property type="match status" value="1"/>
</dbReference>
<keyword evidence="3" id="KW-0489">Methyltransferase</keyword>
<organism evidence="3 4">
    <name type="scientific">Limosilactobacillus panis</name>
    <dbReference type="NCBI Taxonomy" id="47493"/>
    <lineage>
        <taxon>Bacteria</taxon>
        <taxon>Bacillati</taxon>
        <taxon>Bacillota</taxon>
        <taxon>Bacilli</taxon>
        <taxon>Lactobacillales</taxon>
        <taxon>Lactobacillaceae</taxon>
        <taxon>Limosilactobacillus</taxon>
    </lineage>
</organism>
<dbReference type="SUPFAM" id="SSF53335">
    <property type="entry name" value="S-adenosyl-L-methionine-dependent methyltransferases"/>
    <property type="match status" value="1"/>
</dbReference>
<comment type="caution">
    <text evidence="3">The sequence shown here is derived from an EMBL/GenBank/DDBJ whole genome shotgun (WGS) entry which is preliminary data.</text>
</comment>
<dbReference type="InterPro" id="IPR029063">
    <property type="entry name" value="SAM-dependent_MTases_sf"/>
</dbReference>
<dbReference type="Gene3D" id="3.40.50.150">
    <property type="entry name" value="Vaccinia Virus protein VP39"/>
    <property type="match status" value="1"/>
</dbReference>
<dbReference type="RefSeq" id="WP_289561116.1">
    <property type="nucleotide sequence ID" value="NZ_JAUDEO010000056.1"/>
</dbReference>
<dbReference type="Proteomes" id="UP001529423">
    <property type="component" value="Unassembled WGS sequence"/>
</dbReference>
<keyword evidence="1" id="KW-0472">Membrane</keyword>
<evidence type="ECO:0000313" key="4">
    <source>
        <dbReference type="Proteomes" id="UP001529423"/>
    </source>
</evidence>
<dbReference type="EMBL" id="JAUDEO010000056">
    <property type="protein sequence ID" value="MDM8334529.1"/>
    <property type="molecule type" value="Genomic_DNA"/>
</dbReference>
<keyword evidence="1" id="KW-1133">Transmembrane helix</keyword>
<feature type="transmembrane region" description="Helical" evidence="1">
    <location>
        <begin position="32"/>
        <end position="52"/>
    </location>
</feature>
<evidence type="ECO:0000256" key="1">
    <source>
        <dbReference type="SAM" id="Phobius"/>
    </source>
</evidence>
<gene>
    <name evidence="3" type="ORF">QUW46_08110</name>
</gene>
<keyword evidence="3" id="KW-0808">Transferase</keyword>
<keyword evidence="1" id="KW-0812">Transmembrane</keyword>
<name>A0ABT7VP67_9LACO</name>
<reference evidence="3 4" key="2">
    <citation type="submission" date="2023-06" db="EMBL/GenBank/DDBJ databases">
        <title>Identification and characterization of horizontal gene transfer across gut microbiota members of farm animals based on homology search.</title>
        <authorList>
            <person name="Schwarzerova J."/>
            <person name="Nykrynova M."/>
            <person name="Jureckova K."/>
            <person name="Cejkova D."/>
            <person name="Rychlik I."/>
        </authorList>
    </citation>
    <scope>NUCLEOTIDE SEQUENCE [LARGE SCALE GENOMIC DNA]</scope>
    <source>
        <strain evidence="3 4">105_WCHN</strain>
    </source>
</reference>
<evidence type="ECO:0000259" key="2">
    <source>
        <dbReference type="Pfam" id="PF08241"/>
    </source>
</evidence>
<reference evidence="4" key="1">
    <citation type="submission" date="2023-06" db="EMBL/GenBank/DDBJ databases">
        <title>Identification and characterization of horizontal gene transfer across gut microbiota members of farm animals based on homology search.</title>
        <authorList>
            <person name="Zeman M."/>
            <person name="Kubasova T."/>
            <person name="Jahodarova E."/>
            <person name="Nykrynova M."/>
            <person name="Rychlik I."/>
        </authorList>
    </citation>
    <scope>NUCLEOTIDE SEQUENCE [LARGE SCALE GENOMIC DNA]</scope>
    <source>
        <strain evidence="4">105_WCHN</strain>
    </source>
</reference>